<dbReference type="Gene3D" id="1.10.1790.10">
    <property type="entry name" value="PRD domain"/>
    <property type="match status" value="2"/>
</dbReference>
<evidence type="ECO:0000256" key="3">
    <source>
        <dbReference type="ARBA" id="ARBA00023015"/>
    </source>
</evidence>
<accession>A0A942TSJ4</accession>
<dbReference type="InterPro" id="IPR036390">
    <property type="entry name" value="WH_DNA-bd_sf"/>
</dbReference>
<dbReference type="CDD" id="cd05568">
    <property type="entry name" value="PTS_IIB_bgl_like"/>
    <property type="match status" value="1"/>
</dbReference>
<dbReference type="RefSeq" id="WP_213112504.1">
    <property type="nucleotide sequence ID" value="NZ_JAGYPJ010000001.1"/>
</dbReference>
<keyword evidence="5" id="KW-0804">Transcription</keyword>
<evidence type="ECO:0000256" key="4">
    <source>
        <dbReference type="ARBA" id="ARBA00023159"/>
    </source>
</evidence>
<feature type="domain" description="PRD" evidence="8">
    <location>
        <begin position="322"/>
        <end position="429"/>
    </location>
</feature>
<proteinExistence type="predicted"/>
<feature type="domain" description="PTS EIIB type-2" evidence="7">
    <location>
        <begin position="435"/>
        <end position="524"/>
    </location>
</feature>
<evidence type="ECO:0000259" key="8">
    <source>
        <dbReference type="PROSITE" id="PS51372"/>
    </source>
</evidence>
<dbReference type="PANTHER" id="PTHR30185">
    <property type="entry name" value="CRYPTIC BETA-GLUCOSIDE BGL OPERON ANTITERMINATOR"/>
    <property type="match status" value="1"/>
</dbReference>
<dbReference type="InterPro" id="IPR016152">
    <property type="entry name" value="PTrfase/Anion_transptr"/>
</dbReference>
<dbReference type="SUPFAM" id="SSF52794">
    <property type="entry name" value="PTS system IIB component-like"/>
    <property type="match status" value="1"/>
</dbReference>
<dbReference type="PROSITE" id="PS51094">
    <property type="entry name" value="PTS_EIIA_TYPE_2"/>
    <property type="match status" value="1"/>
</dbReference>
<feature type="domain" description="PRD" evidence="8">
    <location>
        <begin position="211"/>
        <end position="317"/>
    </location>
</feature>
<keyword evidence="10" id="KW-1185">Reference proteome</keyword>
<keyword evidence="1" id="KW-0808">Transferase</keyword>
<evidence type="ECO:0000256" key="1">
    <source>
        <dbReference type="ARBA" id="ARBA00022679"/>
    </source>
</evidence>
<dbReference type="GO" id="GO:0006355">
    <property type="term" value="P:regulation of DNA-templated transcription"/>
    <property type="evidence" value="ECO:0007669"/>
    <property type="project" value="InterPro"/>
</dbReference>
<keyword evidence="4" id="KW-0010">Activator</keyword>
<dbReference type="Proteomes" id="UP000682713">
    <property type="component" value="Unassembled WGS sequence"/>
</dbReference>
<dbReference type="PROSITE" id="PS51372">
    <property type="entry name" value="PRD_2"/>
    <property type="match status" value="2"/>
</dbReference>
<dbReference type="InterPro" id="IPR013011">
    <property type="entry name" value="PTS_EIIB_2"/>
</dbReference>
<evidence type="ECO:0000256" key="2">
    <source>
        <dbReference type="ARBA" id="ARBA00022737"/>
    </source>
</evidence>
<dbReference type="Pfam" id="PF00874">
    <property type="entry name" value="PRD"/>
    <property type="match status" value="2"/>
</dbReference>
<keyword evidence="2" id="KW-0677">Repeat</keyword>
<dbReference type="AlphaFoldDB" id="A0A942TSJ4"/>
<evidence type="ECO:0000313" key="10">
    <source>
        <dbReference type="Proteomes" id="UP000682713"/>
    </source>
</evidence>
<dbReference type="Gene3D" id="3.40.930.10">
    <property type="entry name" value="Mannitol-specific EII, Chain A"/>
    <property type="match status" value="1"/>
</dbReference>
<dbReference type="InterPro" id="IPR002178">
    <property type="entry name" value="PTS_EIIA_type-2_dom"/>
</dbReference>
<comment type="caution">
    <text evidence="9">The sequence shown here is derived from an EMBL/GenBank/DDBJ whole genome shotgun (WGS) entry which is preliminary data.</text>
</comment>
<dbReference type="SUPFAM" id="SSF63520">
    <property type="entry name" value="PTS-regulatory domain, PRD"/>
    <property type="match status" value="2"/>
</dbReference>
<dbReference type="Gene3D" id="3.40.50.2300">
    <property type="match status" value="1"/>
</dbReference>
<evidence type="ECO:0000313" key="9">
    <source>
        <dbReference type="EMBL" id="MBS4202096.1"/>
    </source>
</evidence>
<evidence type="ECO:0000259" key="6">
    <source>
        <dbReference type="PROSITE" id="PS51094"/>
    </source>
</evidence>
<evidence type="ECO:0000256" key="5">
    <source>
        <dbReference type="ARBA" id="ARBA00023163"/>
    </source>
</evidence>
<reference evidence="9 10" key="1">
    <citation type="submission" date="2021-05" db="EMBL/GenBank/DDBJ databases">
        <title>Novel Bacillus species.</title>
        <authorList>
            <person name="Liu G."/>
        </authorList>
    </citation>
    <scope>NUCLEOTIDE SEQUENCE [LARGE SCALE GENOMIC DNA]</scope>
    <source>
        <strain evidence="9 10">FJAT-49732</strain>
    </source>
</reference>
<dbReference type="InterPro" id="IPR036095">
    <property type="entry name" value="PTS_EIIB-like_sf"/>
</dbReference>
<dbReference type="PANTHER" id="PTHR30185:SF18">
    <property type="entry name" value="TRANSCRIPTIONAL REGULATOR MTLR"/>
    <property type="match status" value="1"/>
</dbReference>
<sequence length="728" mass="84489">MIIIKRRVVHLLQFLIKQNKCLPTHKIASIFNVNIRTIQQDIADLNDLFKEHKWNASIIRTEGSKVFLKVADKEKIQMTKFVHEQNPLVKVYSPEERRYLILMHLFKKDEPIIIKEMEIEFFVSESTILRDLNHVQKWIEQKGLVLIRKQNYGIQIVGSEILWRLATFDLIKEYLITVNRISLPYLFVHLQYNYPAIDYINNNYFIILDWLLGEEDFYLLNQLIRNILPLENYRVTDDTIASLVIHIAIIIYRNKRRKMIRINDEHLNYISSLSAYRTAEEIFGVLQQKLKEINFSDEEISYLAMHIASSRFMNPVERLYFESKSETEKIVESFVRTLEVFTRLDLRSDQQFMIGLYSHIKPMLERLKFGIPIQNELLREVQEKYPEIYTATKLAVLSVESFLPSLVPEDEIGYLTLHVSAVLERMQSVKHVQKKRVILVCGHGIGTSNLLQIQLAREFAEIVVVGNKNFYEAQYLDPNEVDLIISTIEINHPIIPTICINPILNGPEIDRLRLEINKSGHSSTHWEFVIEEIVQEAKKSGLENPSDFRESIRNIFYQHIYTKPMQGMKKLKEDIRPMLQDLLNENTIQVHKDCKDWEEAVYIAGKILLEEKCIEERYINAMVEVIKNHGPYVVIAPGVALLHARPEDGVSKVCMSLIVCQGGVSFGNEEKDPVHLVFAFGAVDNTMHLRALSQMMTLLNDEEAILNLKNALSVEDAVSTLSKSIGIS</sequence>
<name>A0A942TSJ4_9BACI</name>
<dbReference type="PROSITE" id="PS51099">
    <property type="entry name" value="PTS_EIIB_TYPE_2"/>
    <property type="match status" value="1"/>
</dbReference>
<dbReference type="InterPro" id="IPR011608">
    <property type="entry name" value="PRD"/>
</dbReference>
<dbReference type="SUPFAM" id="SSF46785">
    <property type="entry name" value="Winged helix' DNA-binding domain"/>
    <property type="match status" value="1"/>
</dbReference>
<feature type="domain" description="PTS EIIA type-2" evidence="6">
    <location>
        <begin position="581"/>
        <end position="724"/>
    </location>
</feature>
<dbReference type="InterPro" id="IPR007737">
    <property type="entry name" value="Mga_HTH"/>
</dbReference>
<keyword evidence="3" id="KW-0805">Transcription regulation</keyword>
<dbReference type="Pfam" id="PF00359">
    <property type="entry name" value="PTS_EIIA_2"/>
    <property type="match status" value="1"/>
</dbReference>
<dbReference type="GO" id="GO:0009401">
    <property type="term" value="P:phosphoenolpyruvate-dependent sugar phosphotransferase system"/>
    <property type="evidence" value="ECO:0007669"/>
    <property type="project" value="InterPro"/>
</dbReference>
<dbReference type="Pfam" id="PF05043">
    <property type="entry name" value="Mga"/>
    <property type="match status" value="1"/>
</dbReference>
<dbReference type="InterPro" id="IPR050661">
    <property type="entry name" value="BglG_antiterminators"/>
</dbReference>
<protein>
    <submittedName>
        <fullName evidence="9">BglG family transcription antiterminator</fullName>
    </submittedName>
</protein>
<dbReference type="GO" id="GO:0008982">
    <property type="term" value="F:protein-N(PI)-phosphohistidine-sugar phosphotransferase activity"/>
    <property type="evidence" value="ECO:0007669"/>
    <property type="project" value="InterPro"/>
</dbReference>
<dbReference type="EMBL" id="JAGYPJ010000001">
    <property type="protein sequence ID" value="MBS4202096.1"/>
    <property type="molecule type" value="Genomic_DNA"/>
</dbReference>
<dbReference type="InterPro" id="IPR036634">
    <property type="entry name" value="PRD_sf"/>
</dbReference>
<evidence type="ECO:0000259" key="7">
    <source>
        <dbReference type="PROSITE" id="PS51099"/>
    </source>
</evidence>
<gene>
    <name evidence="9" type="ORF">KHA93_21030</name>
</gene>
<dbReference type="CDD" id="cd00211">
    <property type="entry name" value="PTS_IIA_fru"/>
    <property type="match status" value="1"/>
</dbReference>
<organism evidence="9 10">
    <name type="scientific">Lederbergia citrisecunda</name>
    <dbReference type="NCBI Taxonomy" id="2833583"/>
    <lineage>
        <taxon>Bacteria</taxon>
        <taxon>Bacillati</taxon>
        <taxon>Bacillota</taxon>
        <taxon>Bacilli</taxon>
        <taxon>Bacillales</taxon>
        <taxon>Bacillaceae</taxon>
        <taxon>Lederbergia</taxon>
    </lineage>
</organism>
<dbReference type="SUPFAM" id="SSF55804">
    <property type="entry name" value="Phoshotransferase/anion transport protein"/>
    <property type="match status" value="1"/>
</dbReference>